<dbReference type="AlphaFoldDB" id="A0A835XGH5"/>
<protein>
    <submittedName>
        <fullName evidence="2">Uncharacterized protein</fullName>
    </submittedName>
</protein>
<feature type="region of interest" description="Disordered" evidence="1">
    <location>
        <begin position="174"/>
        <end position="205"/>
    </location>
</feature>
<gene>
    <name evidence="2" type="ORF">HYH03_018191</name>
</gene>
<feature type="compositionally biased region" description="Basic and acidic residues" evidence="1">
    <location>
        <begin position="302"/>
        <end position="322"/>
    </location>
</feature>
<dbReference type="Proteomes" id="UP000612055">
    <property type="component" value="Unassembled WGS sequence"/>
</dbReference>
<name>A0A835XGH5_9CHLO</name>
<keyword evidence="3" id="KW-1185">Reference proteome</keyword>
<feature type="compositionally biased region" description="Basic and acidic residues" evidence="1">
    <location>
        <begin position="177"/>
        <end position="189"/>
    </location>
</feature>
<accession>A0A835XGH5</accession>
<dbReference type="EMBL" id="JAEHOE010000197">
    <property type="protein sequence ID" value="KAG2482910.1"/>
    <property type="molecule type" value="Genomic_DNA"/>
</dbReference>
<reference evidence="2" key="1">
    <citation type="journal article" date="2020" name="bioRxiv">
        <title>Comparative genomics of Chlamydomonas.</title>
        <authorList>
            <person name="Craig R.J."/>
            <person name="Hasan A.R."/>
            <person name="Ness R.W."/>
            <person name="Keightley P.D."/>
        </authorList>
    </citation>
    <scope>NUCLEOTIDE SEQUENCE</scope>
    <source>
        <strain evidence="2">CCAP 11/70</strain>
    </source>
</reference>
<dbReference type="OrthoDB" id="20621at2759"/>
<evidence type="ECO:0000256" key="1">
    <source>
        <dbReference type="SAM" id="MobiDB-lite"/>
    </source>
</evidence>
<evidence type="ECO:0000313" key="2">
    <source>
        <dbReference type="EMBL" id="KAG2482910.1"/>
    </source>
</evidence>
<proteinExistence type="predicted"/>
<comment type="caution">
    <text evidence="2">The sequence shown here is derived from an EMBL/GenBank/DDBJ whole genome shotgun (WGS) entry which is preliminary data.</text>
</comment>
<feature type="region of interest" description="Disordered" evidence="1">
    <location>
        <begin position="225"/>
        <end position="251"/>
    </location>
</feature>
<sequence length="610" mass="61886">MVFGREAAVVIKGRDGRTVLLHSRGLDVQQAGAAAAEAMGTLQAAGQNSDTWDILSQHQGAPLLCGRVEVMHSKFCVTYRVAGGLIFLLVTPPCANAFACVGMLGQVVRVVLPPGEAAKAAEATPERVQRRFAQVYLAVDALVYLAVDALVGSGGVLEAGGALARASSTLEGLGEARAGDKGGKGDKAGAEAARPAPQGAGVGRITRRTLQGAIDALSRLSFPAGSAMDAAPPRPGFALPDGSVAPPPRQPQQVWAAADPFGDSDIFGAAKPKPVVPPGADPNDPFAASDPFAPLVKVAEAKEEKKPGDWQDFDGNKAKPADGFEDSAFGEGAAFAPPPPPMIPSEPVLRLSETWRGEAVGGRLARCGVAGRVEWASEGAKAKVHTVQFMVQPPEPANQHLAAALSAARRHPACTKPGRCGGLLVADGIAAKPHAGAPLLAYALPPVALAPPLQAHLGAYRQPLGEGRVLVTLGLHYAVSPRLGAASTGLQVDLHLPALLESPLRAAPPGAHFDAKASVLRWQLPAASLAAPADASGAAAEALVAVFVVAGAAAEEQALTAALARLAATLTLAGAEGGGSLSGASLAQGVVDLEATPALCGWRAELTVTL</sequence>
<organism evidence="2 3">
    <name type="scientific">Edaphochlamys debaryana</name>
    <dbReference type="NCBI Taxonomy" id="47281"/>
    <lineage>
        <taxon>Eukaryota</taxon>
        <taxon>Viridiplantae</taxon>
        <taxon>Chlorophyta</taxon>
        <taxon>core chlorophytes</taxon>
        <taxon>Chlorophyceae</taxon>
        <taxon>CS clade</taxon>
        <taxon>Chlamydomonadales</taxon>
        <taxon>Chlamydomonadales incertae sedis</taxon>
        <taxon>Edaphochlamys</taxon>
    </lineage>
</organism>
<evidence type="ECO:0000313" key="3">
    <source>
        <dbReference type="Proteomes" id="UP000612055"/>
    </source>
</evidence>
<feature type="region of interest" description="Disordered" evidence="1">
    <location>
        <begin position="302"/>
        <end position="346"/>
    </location>
</feature>